<evidence type="ECO:0000259" key="3">
    <source>
        <dbReference type="Pfam" id="PF08392"/>
    </source>
</evidence>
<feature type="domain" description="FAE" evidence="3">
    <location>
        <begin position="74"/>
        <end position="356"/>
    </location>
</feature>
<keyword evidence="5" id="KW-1185">Reference proteome</keyword>
<dbReference type="InterPro" id="IPR012328">
    <property type="entry name" value="Chalcone/stilbene_synt_C"/>
</dbReference>
<dbReference type="InterPro" id="IPR013601">
    <property type="entry name" value="FAE1_typ3_polyketide_synth"/>
</dbReference>
<dbReference type="Pfam" id="PF02797">
    <property type="entry name" value="Chal_sti_synt_C"/>
    <property type="match status" value="1"/>
</dbReference>
<keyword evidence="1" id="KW-0812">Transmembrane</keyword>
<keyword evidence="1" id="KW-0472">Membrane</keyword>
<feature type="domain" description="Chalcone/stilbene synthase C-terminal" evidence="2">
    <location>
        <begin position="386"/>
        <end position="464"/>
    </location>
</feature>
<dbReference type="InterPro" id="IPR016039">
    <property type="entry name" value="Thiolase-like"/>
</dbReference>
<name>A0ABY8TXF2_TETOB</name>
<organism evidence="4 5">
    <name type="scientific">Tetradesmus obliquus</name>
    <name type="common">Green alga</name>
    <name type="synonym">Acutodesmus obliquus</name>
    <dbReference type="NCBI Taxonomy" id="3088"/>
    <lineage>
        <taxon>Eukaryota</taxon>
        <taxon>Viridiplantae</taxon>
        <taxon>Chlorophyta</taxon>
        <taxon>core chlorophytes</taxon>
        <taxon>Chlorophyceae</taxon>
        <taxon>CS clade</taxon>
        <taxon>Sphaeropleales</taxon>
        <taxon>Scenedesmaceae</taxon>
        <taxon>Tetradesmus</taxon>
    </lineage>
</organism>
<gene>
    <name evidence="4" type="ORF">OEZ85_007237</name>
</gene>
<proteinExistence type="predicted"/>
<dbReference type="Gene3D" id="3.40.47.10">
    <property type="match status" value="2"/>
</dbReference>
<evidence type="ECO:0008006" key="6">
    <source>
        <dbReference type="Google" id="ProtNLM"/>
    </source>
</evidence>
<dbReference type="SUPFAM" id="SSF53901">
    <property type="entry name" value="Thiolase-like"/>
    <property type="match status" value="2"/>
</dbReference>
<evidence type="ECO:0000259" key="2">
    <source>
        <dbReference type="Pfam" id="PF02797"/>
    </source>
</evidence>
<dbReference type="PANTHER" id="PTHR31561">
    <property type="entry name" value="3-KETOACYL-COA SYNTHASE"/>
    <property type="match status" value="1"/>
</dbReference>
<evidence type="ECO:0000256" key="1">
    <source>
        <dbReference type="SAM" id="Phobius"/>
    </source>
</evidence>
<evidence type="ECO:0000313" key="5">
    <source>
        <dbReference type="Proteomes" id="UP001244341"/>
    </source>
</evidence>
<protein>
    <recommendedName>
        <fullName evidence="6">Very-long-chain 3-oxoacyl-CoA synthase</fullName>
    </recommendedName>
</protein>
<keyword evidence="1" id="KW-1133">Transmembrane helix</keyword>
<accession>A0ABY8TXF2</accession>
<evidence type="ECO:0000313" key="4">
    <source>
        <dbReference type="EMBL" id="WIA13677.1"/>
    </source>
</evidence>
<sequence length="647" mass="69968">MRPLALVLAVAVGVAGSGYIPAVSQTLTNLVPKDVLTQFAGDLPLQQVTLSINVLAGIASLLLLAYALLPSKPNVYVLDFSVHAHDPSWRFPRNRIRPLAEQSGKILPEHVDFLEKIAYRTGLGDDTAVVPAIQSGDMTQTGMEAARFEFAATCFSCVEELLQKTGVKASQINFVITNSSLFNPTPSLSTTIMNHFKMGGNTKGYSLGGMGCSAGVIAIDLAREMLELYPNSYALVVSHENITNAFYAGKDPSMLLINCLFRANGAAVLLTNKPRDTRRSKYWVKHIVRTNLAKDDVAFNCVMQTEDAEKLVGVRLTKDIVGVGTRALQGNMTKLGPKVLPISEQLLFAGNMVTRQLARSVKPLKSIMPAAWSKPYIPAFKKAFDFYCIHTGGRGIIDGLEKELKLTRPQVEPSRASLFRFGNTSSTSVWYELAYIETFQGVAAGKRVWQLAFGSGFKFNSSVMIANKSITTAHKAWEGFDVAAMWVELDQLEASAKAARAAKAAKAAAAAAGETAAEAAPAAPEPEAVPVAAVREEEETVFAKPGFGGPADGEIGGSAFEAPDIAEKISDQDRPASFSRPLMSQQFSQQYSQRPLMSSRSIRRMPSMSQRNSLVAIGSGCVPEEDLQHLQQDVDVEVIEEGDEAMH</sequence>
<dbReference type="Pfam" id="PF08392">
    <property type="entry name" value="FAE1_CUT1_RppA"/>
    <property type="match status" value="1"/>
</dbReference>
<dbReference type="Proteomes" id="UP001244341">
    <property type="component" value="Chromosome 4b"/>
</dbReference>
<feature type="transmembrane region" description="Helical" evidence="1">
    <location>
        <begin position="50"/>
        <end position="69"/>
    </location>
</feature>
<dbReference type="InterPro" id="IPR012392">
    <property type="entry name" value="3-ktacl-CoA_syn"/>
</dbReference>
<dbReference type="EMBL" id="CP126211">
    <property type="protein sequence ID" value="WIA13677.1"/>
    <property type="molecule type" value="Genomic_DNA"/>
</dbReference>
<dbReference type="CDD" id="cd00831">
    <property type="entry name" value="CHS_like"/>
    <property type="match status" value="1"/>
</dbReference>
<reference evidence="4 5" key="1">
    <citation type="submission" date="2023-05" db="EMBL/GenBank/DDBJ databases">
        <title>A 100% complete, gapless, phased diploid assembly of the Scenedesmus obliquus UTEX 3031 genome.</title>
        <authorList>
            <person name="Biondi T.C."/>
            <person name="Hanschen E.R."/>
            <person name="Kwon T."/>
            <person name="Eng W."/>
            <person name="Kruse C.P.S."/>
            <person name="Koehler S.I."/>
            <person name="Kunde Y."/>
            <person name="Gleasner C.D."/>
            <person name="You Mak K.T."/>
            <person name="Polle J."/>
            <person name="Hovde B.T."/>
            <person name="Starkenburg S.R."/>
        </authorList>
    </citation>
    <scope>NUCLEOTIDE SEQUENCE [LARGE SCALE GENOMIC DNA]</scope>
    <source>
        <strain evidence="4 5">DOE0152z</strain>
    </source>
</reference>